<keyword evidence="3" id="KW-0862">Zinc</keyword>
<dbReference type="SUPFAM" id="SSF51316">
    <property type="entry name" value="Mss4-like"/>
    <property type="match status" value="1"/>
</dbReference>
<dbReference type="EMBL" id="JACZHT010000001">
    <property type="protein sequence ID" value="MBE1236380.1"/>
    <property type="molecule type" value="Genomic_DNA"/>
</dbReference>
<evidence type="ECO:0000256" key="1">
    <source>
        <dbReference type="ARBA" id="ARBA00005495"/>
    </source>
</evidence>
<dbReference type="InterPro" id="IPR006913">
    <property type="entry name" value="CENP-V/GFA"/>
</dbReference>
<gene>
    <name evidence="6" type="ORF">IHV25_01760</name>
</gene>
<evidence type="ECO:0000256" key="4">
    <source>
        <dbReference type="ARBA" id="ARBA00023239"/>
    </source>
</evidence>
<comment type="caution">
    <text evidence="6">The sequence shown here is derived from an EMBL/GenBank/DDBJ whole genome shotgun (WGS) entry which is preliminary data.</text>
</comment>
<dbReference type="Proteomes" id="UP000631034">
    <property type="component" value="Unassembled WGS sequence"/>
</dbReference>
<evidence type="ECO:0000256" key="2">
    <source>
        <dbReference type="ARBA" id="ARBA00022723"/>
    </source>
</evidence>
<evidence type="ECO:0000256" key="3">
    <source>
        <dbReference type="ARBA" id="ARBA00022833"/>
    </source>
</evidence>
<name>A0A8J6YL68_9PROT</name>
<dbReference type="PANTHER" id="PTHR33337">
    <property type="entry name" value="GFA DOMAIN-CONTAINING PROTEIN"/>
    <property type="match status" value="1"/>
</dbReference>
<dbReference type="Gene3D" id="3.90.1590.10">
    <property type="entry name" value="glutathione-dependent formaldehyde- activating enzyme (gfa)"/>
    <property type="match status" value="1"/>
</dbReference>
<dbReference type="AlphaFoldDB" id="A0A8J6YL68"/>
<proteinExistence type="inferred from homology"/>
<comment type="similarity">
    <text evidence="1">Belongs to the Gfa family.</text>
</comment>
<sequence length="140" mass="15186">MTDCVQCSGRCLCGAVSFTAGAVRPRVAACHCTVCRTWSGGPFLALDAGPDVTFDGTGSVAVYPSSEHGERGFCRVCGTHLFYRTTESPAGYILPAGLVDRGQDFVFTTQLFIDRKPGYYDFANETRRLTEAEVFAVYES</sequence>
<keyword evidence="7" id="KW-1185">Reference proteome</keyword>
<dbReference type="PANTHER" id="PTHR33337:SF40">
    <property type="entry name" value="CENP-V_GFA DOMAIN-CONTAINING PROTEIN-RELATED"/>
    <property type="match status" value="1"/>
</dbReference>
<dbReference type="RefSeq" id="WP_192533243.1">
    <property type="nucleotide sequence ID" value="NZ_JACZHT010000001.1"/>
</dbReference>
<dbReference type="Pfam" id="PF04828">
    <property type="entry name" value="GFA"/>
    <property type="match status" value="1"/>
</dbReference>
<organism evidence="6 7">
    <name type="scientific">Phaeovibrio sulfidiphilus</name>
    <dbReference type="NCBI Taxonomy" id="1220600"/>
    <lineage>
        <taxon>Bacteria</taxon>
        <taxon>Pseudomonadati</taxon>
        <taxon>Pseudomonadota</taxon>
        <taxon>Alphaproteobacteria</taxon>
        <taxon>Rhodospirillales</taxon>
        <taxon>Rhodospirillaceae</taxon>
        <taxon>Phaeovibrio</taxon>
    </lineage>
</organism>
<evidence type="ECO:0000313" key="6">
    <source>
        <dbReference type="EMBL" id="MBE1236380.1"/>
    </source>
</evidence>
<dbReference type="GO" id="GO:0046872">
    <property type="term" value="F:metal ion binding"/>
    <property type="evidence" value="ECO:0007669"/>
    <property type="project" value="UniProtKB-KW"/>
</dbReference>
<keyword evidence="4" id="KW-0456">Lyase</keyword>
<evidence type="ECO:0000259" key="5">
    <source>
        <dbReference type="PROSITE" id="PS51891"/>
    </source>
</evidence>
<dbReference type="InterPro" id="IPR011057">
    <property type="entry name" value="Mss4-like_sf"/>
</dbReference>
<feature type="domain" description="CENP-V/GFA" evidence="5">
    <location>
        <begin position="7"/>
        <end position="121"/>
    </location>
</feature>
<reference evidence="6" key="1">
    <citation type="submission" date="2020-10" db="EMBL/GenBank/DDBJ databases">
        <title>Genome sequence of the unusual species of purple photosynthetic bacteria, Phaeovibrio sulfidiphilus DSM 23193, type strain.</title>
        <authorList>
            <person name="Kyndt J.A."/>
            <person name="Meyer T.E."/>
        </authorList>
    </citation>
    <scope>NUCLEOTIDE SEQUENCE</scope>
    <source>
        <strain evidence="6">DSM 23193</strain>
    </source>
</reference>
<protein>
    <submittedName>
        <fullName evidence="6">GFA family protein</fullName>
    </submittedName>
</protein>
<dbReference type="GO" id="GO:0016846">
    <property type="term" value="F:carbon-sulfur lyase activity"/>
    <property type="evidence" value="ECO:0007669"/>
    <property type="project" value="InterPro"/>
</dbReference>
<evidence type="ECO:0000313" key="7">
    <source>
        <dbReference type="Proteomes" id="UP000631034"/>
    </source>
</evidence>
<keyword evidence="2" id="KW-0479">Metal-binding</keyword>
<dbReference type="PROSITE" id="PS51891">
    <property type="entry name" value="CENP_V_GFA"/>
    <property type="match status" value="1"/>
</dbReference>
<accession>A0A8J6YL68</accession>